<sequence length="146" mass="16550">MEVTLLILKRSRKRSCSGSSRGDLQTDNIYFLPIETNVGVLHNMGWFRVGNKRREVPVNYNYAPFVTNLRDMELAGCSWDSKKGKAVCSNSGEGGASSLDPVGGQDFVKLSEEQNLGMQELRKRFMIYSYCKDKNRYKVLPPECRA</sequence>
<dbReference type="InterPro" id="IPR010713">
    <property type="entry name" value="XET_C"/>
</dbReference>
<dbReference type="GO" id="GO:0044042">
    <property type="term" value="P:glucan metabolic process"/>
    <property type="evidence" value="ECO:0007669"/>
    <property type="project" value="InterPro"/>
</dbReference>
<keyword evidence="3" id="KW-1185">Reference proteome</keyword>
<reference evidence="2 3" key="1">
    <citation type="submission" date="2024-01" db="EMBL/GenBank/DDBJ databases">
        <title>Genome assemblies of Stephania.</title>
        <authorList>
            <person name="Yang L."/>
        </authorList>
    </citation>
    <scope>NUCLEOTIDE SEQUENCE [LARGE SCALE GENOMIC DNA]</scope>
    <source>
        <strain evidence="2">QJT</strain>
        <tissue evidence="2">Leaf</tissue>
    </source>
</reference>
<comment type="caution">
    <text evidence="2">The sequence shown here is derived from an EMBL/GenBank/DDBJ whole genome shotgun (WGS) entry which is preliminary data.</text>
</comment>
<evidence type="ECO:0000313" key="3">
    <source>
        <dbReference type="Proteomes" id="UP001417504"/>
    </source>
</evidence>
<protein>
    <recommendedName>
        <fullName evidence="1">Xyloglucan endo-transglycosylase C-terminal domain-containing protein</fullName>
    </recommendedName>
</protein>
<dbReference type="EMBL" id="JBBNAE010000006">
    <property type="protein sequence ID" value="KAK9117088.1"/>
    <property type="molecule type" value="Genomic_DNA"/>
</dbReference>
<dbReference type="GO" id="GO:0048046">
    <property type="term" value="C:apoplast"/>
    <property type="evidence" value="ECO:0007669"/>
    <property type="project" value="InterPro"/>
</dbReference>
<dbReference type="Gene3D" id="2.60.120.200">
    <property type="match status" value="1"/>
</dbReference>
<proteinExistence type="predicted"/>
<name>A0AAP0IKD1_9MAGN</name>
<dbReference type="Proteomes" id="UP001417504">
    <property type="component" value="Unassembled WGS sequence"/>
</dbReference>
<evidence type="ECO:0000259" key="1">
    <source>
        <dbReference type="Pfam" id="PF06955"/>
    </source>
</evidence>
<dbReference type="AlphaFoldDB" id="A0AAP0IKD1"/>
<evidence type="ECO:0000313" key="2">
    <source>
        <dbReference type="EMBL" id="KAK9117088.1"/>
    </source>
</evidence>
<accession>A0AAP0IKD1</accession>
<dbReference type="InterPro" id="IPR013320">
    <property type="entry name" value="ConA-like_dom_sf"/>
</dbReference>
<dbReference type="Pfam" id="PF06955">
    <property type="entry name" value="XET_C"/>
    <property type="match status" value="1"/>
</dbReference>
<organism evidence="2 3">
    <name type="scientific">Stephania japonica</name>
    <dbReference type="NCBI Taxonomy" id="461633"/>
    <lineage>
        <taxon>Eukaryota</taxon>
        <taxon>Viridiplantae</taxon>
        <taxon>Streptophyta</taxon>
        <taxon>Embryophyta</taxon>
        <taxon>Tracheophyta</taxon>
        <taxon>Spermatophyta</taxon>
        <taxon>Magnoliopsida</taxon>
        <taxon>Ranunculales</taxon>
        <taxon>Menispermaceae</taxon>
        <taxon>Menispermoideae</taxon>
        <taxon>Cissampelideae</taxon>
        <taxon>Stephania</taxon>
    </lineage>
</organism>
<gene>
    <name evidence="2" type="ORF">Sjap_016035</name>
</gene>
<dbReference type="GO" id="GO:0016762">
    <property type="term" value="F:xyloglucan:xyloglucosyl transferase activity"/>
    <property type="evidence" value="ECO:0007669"/>
    <property type="project" value="InterPro"/>
</dbReference>
<dbReference type="SUPFAM" id="SSF49899">
    <property type="entry name" value="Concanavalin A-like lectins/glucanases"/>
    <property type="match status" value="1"/>
</dbReference>
<feature type="domain" description="Xyloglucan endo-transglycosylase C-terminal" evidence="1">
    <location>
        <begin position="109"/>
        <end position="144"/>
    </location>
</feature>